<dbReference type="InterPro" id="IPR000682">
    <property type="entry name" value="PCMT"/>
</dbReference>
<dbReference type="Gene3D" id="3.40.50.150">
    <property type="entry name" value="Vaccinia Virus protein VP39"/>
    <property type="match status" value="1"/>
</dbReference>
<dbReference type="Pfam" id="PF01135">
    <property type="entry name" value="PCMT"/>
    <property type="match status" value="1"/>
</dbReference>
<evidence type="ECO:0000256" key="2">
    <source>
        <dbReference type="ARBA" id="ARBA00005369"/>
    </source>
</evidence>
<accession>A0ABN7TBQ4</accession>
<dbReference type="EC" id="2.1.1.77" evidence="3"/>
<evidence type="ECO:0000313" key="8">
    <source>
        <dbReference type="EMBL" id="CAG5112895.1"/>
    </source>
</evidence>
<dbReference type="EMBL" id="OU015567">
    <property type="protein sequence ID" value="CAG5112895.1"/>
    <property type="molecule type" value="Genomic_DNA"/>
</dbReference>
<evidence type="ECO:0000256" key="5">
    <source>
        <dbReference type="ARBA" id="ARBA00022603"/>
    </source>
</evidence>
<reference evidence="8 9" key="1">
    <citation type="submission" date="2021-04" db="EMBL/GenBank/DDBJ databases">
        <authorList>
            <person name="Bliznina A."/>
        </authorList>
    </citation>
    <scope>NUCLEOTIDE SEQUENCE [LARGE SCALE GENOMIC DNA]</scope>
</reference>
<keyword evidence="7" id="KW-0949">S-adenosyl-L-methionine</keyword>
<evidence type="ECO:0000256" key="6">
    <source>
        <dbReference type="ARBA" id="ARBA00022679"/>
    </source>
</evidence>
<dbReference type="InterPro" id="IPR029063">
    <property type="entry name" value="SAM-dependent_MTases_sf"/>
</dbReference>
<name>A0ABN7TBQ4_OIKDI</name>
<dbReference type="SUPFAM" id="SSF53335">
    <property type="entry name" value="S-adenosyl-L-methionine-dependent methyltransferases"/>
    <property type="match status" value="1"/>
</dbReference>
<evidence type="ECO:0000256" key="1">
    <source>
        <dbReference type="ARBA" id="ARBA00004496"/>
    </source>
</evidence>
<evidence type="ECO:0000256" key="3">
    <source>
        <dbReference type="ARBA" id="ARBA00011890"/>
    </source>
</evidence>
<comment type="subcellular location">
    <subcellularLocation>
        <location evidence="1">Cytoplasm</location>
    </subcellularLocation>
</comment>
<keyword evidence="6" id="KW-0808">Transferase</keyword>
<gene>
    <name evidence="8" type="ORF">OKIOD_LOCUS15825</name>
</gene>
<dbReference type="PANTHER" id="PTHR11579:SF0">
    <property type="entry name" value="PROTEIN-L-ISOASPARTATE(D-ASPARTATE) O-METHYLTRANSFERASE"/>
    <property type="match status" value="1"/>
</dbReference>
<dbReference type="PANTHER" id="PTHR11579">
    <property type="entry name" value="PROTEIN-L-ISOASPARTATE O-METHYLTRANSFERASE"/>
    <property type="match status" value="1"/>
</dbReference>
<keyword evidence="9" id="KW-1185">Reference proteome</keyword>
<evidence type="ECO:0000256" key="4">
    <source>
        <dbReference type="ARBA" id="ARBA00022490"/>
    </source>
</evidence>
<evidence type="ECO:0000256" key="7">
    <source>
        <dbReference type="ARBA" id="ARBA00022691"/>
    </source>
</evidence>
<proteinExistence type="inferred from homology"/>
<keyword evidence="5" id="KW-0489">Methyltransferase</keyword>
<organism evidence="8 9">
    <name type="scientific">Oikopleura dioica</name>
    <name type="common">Tunicate</name>
    <dbReference type="NCBI Taxonomy" id="34765"/>
    <lineage>
        <taxon>Eukaryota</taxon>
        <taxon>Metazoa</taxon>
        <taxon>Chordata</taxon>
        <taxon>Tunicata</taxon>
        <taxon>Appendicularia</taxon>
        <taxon>Copelata</taxon>
        <taxon>Oikopleuridae</taxon>
        <taxon>Oikopleura</taxon>
    </lineage>
</organism>
<evidence type="ECO:0000313" key="9">
    <source>
        <dbReference type="Proteomes" id="UP001158576"/>
    </source>
</evidence>
<keyword evidence="4" id="KW-0963">Cytoplasm</keyword>
<comment type="similarity">
    <text evidence="2">Belongs to the methyltransferase superfamily. L-isoaspartyl/D-aspartyl protein methyltransferase family.</text>
</comment>
<protein>
    <recommendedName>
        <fullName evidence="3">protein-L-isoaspartate(D-aspartate) O-methyltransferase</fullName>
        <ecNumber evidence="3">2.1.1.77</ecNumber>
    </recommendedName>
</protein>
<sequence>MSLTDRQFYVGKFNTNLAYEDRPLSIGFNATISAPHMHAYALENLLSPLKNAADAGRVPRVLDVGCGSGYLLGAFARCYGAHVTGLEHIKDLYDLSVRNFASDVKNSEDGESIKKRVEIHHCDGRLGWPSDSTEESYDVIHVGAAAPEIPKAFFAQLNRGGRLILPVGPKGGSQIFQQWDKDAQGELTHHNLMGVIYIPLTDAEAQLNDSD</sequence>
<dbReference type="Proteomes" id="UP001158576">
    <property type="component" value="Chromosome 2"/>
</dbReference>
<dbReference type="CDD" id="cd02440">
    <property type="entry name" value="AdoMet_MTases"/>
    <property type="match status" value="1"/>
</dbReference>